<sequence>MSREGCRTKRDVVYQYASGYRQEIRPASQRRASRSEGVKRNIGLMSVLALALVTLLGACAAPGGSAGDSASSGTSKVQAYGVIDGGVTVVK</sequence>
<evidence type="ECO:0000256" key="1">
    <source>
        <dbReference type="SAM" id="Phobius"/>
    </source>
</evidence>
<feature type="transmembrane region" description="Helical" evidence="1">
    <location>
        <begin position="42"/>
        <end position="63"/>
    </location>
</feature>
<evidence type="ECO:0000313" key="3">
    <source>
        <dbReference type="Proteomes" id="UP000343317"/>
    </source>
</evidence>
<gene>
    <name evidence="2" type="ORF">PHO31112_05309</name>
</gene>
<dbReference type="Proteomes" id="UP000343317">
    <property type="component" value="Unassembled WGS sequence"/>
</dbReference>
<keyword evidence="1" id="KW-0472">Membrane</keyword>
<name>A0A5E4ZCH6_9BURK</name>
<accession>A0A5E4ZCH6</accession>
<reference evidence="2 3" key="1">
    <citation type="submission" date="2019-08" db="EMBL/GenBank/DDBJ databases">
        <authorList>
            <person name="Peeters C."/>
        </authorList>
    </citation>
    <scope>NUCLEOTIDE SEQUENCE [LARGE SCALE GENOMIC DNA]</scope>
    <source>
        <strain evidence="2 3">LMG 31112</strain>
    </source>
</reference>
<dbReference type="AlphaFoldDB" id="A0A5E4ZCH6"/>
<proteinExistence type="predicted"/>
<evidence type="ECO:0000313" key="2">
    <source>
        <dbReference type="EMBL" id="VVE58377.1"/>
    </source>
</evidence>
<keyword evidence="1" id="KW-1133">Transmembrane helix</keyword>
<keyword evidence="1" id="KW-0812">Transmembrane</keyword>
<organism evidence="2 3">
    <name type="scientific">Pandoraea horticolens</name>
    <dbReference type="NCBI Taxonomy" id="2508298"/>
    <lineage>
        <taxon>Bacteria</taxon>
        <taxon>Pseudomonadati</taxon>
        <taxon>Pseudomonadota</taxon>
        <taxon>Betaproteobacteria</taxon>
        <taxon>Burkholderiales</taxon>
        <taxon>Burkholderiaceae</taxon>
        <taxon>Pandoraea</taxon>
    </lineage>
</organism>
<protein>
    <submittedName>
        <fullName evidence="2">Uncharacterized protein</fullName>
    </submittedName>
</protein>
<keyword evidence="3" id="KW-1185">Reference proteome</keyword>
<dbReference type="EMBL" id="CABPSM010000032">
    <property type="protein sequence ID" value="VVE58377.1"/>
    <property type="molecule type" value="Genomic_DNA"/>
</dbReference>